<gene>
    <name evidence="1" type="ORF">BO71DRAFT_431076</name>
</gene>
<evidence type="ECO:0000313" key="1">
    <source>
        <dbReference type="EMBL" id="PYH93326.1"/>
    </source>
</evidence>
<reference evidence="1 2" key="1">
    <citation type="submission" date="2018-02" db="EMBL/GenBank/DDBJ databases">
        <title>The genomes of Aspergillus section Nigri reveals drivers in fungal speciation.</title>
        <authorList>
            <consortium name="DOE Joint Genome Institute"/>
            <person name="Vesth T.C."/>
            <person name="Nybo J."/>
            <person name="Theobald S."/>
            <person name="Brandl J."/>
            <person name="Frisvad J.C."/>
            <person name="Nielsen K.F."/>
            <person name="Lyhne E.K."/>
            <person name="Kogle M.E."/>
            <person name="Kuo A."/>
            <person name="Riley R."/>
            <person name="Clum A."/>
            <person name="Nolan M."/>
            <person name="Lipzen A."/>
            <person name="Salamov A."/>
            <person name="Henrissat B."/>
            <person name="Wiebenga A."/>
            <person name="De vries R.P."/>
            <person name="Grigoriev I.V."/>
            <person name="Mortensen U.H."/>
            <person name="Andersen M.R."/>
            <person name="Baker S.E."/>
        </authorList>
    </citation>
    <scope>NUCLEOTIDE SEQUENCE [LARGE SCALE GENOMIC DNA]</scope>
    <source>
        <strain evidence="1 2">CBS 707.79</strain>
    </source>
</reference>
<proteinExistence type="predicted"/>
<dbReference type="InterPro" id="IPR053137">
    <property type="entry name" value="NLR-like"/>
</dbReference>
<sequence>MSIEQAAVEAMLDDIHPDLPTTHDKNSYTLGRMSKHNVVIAMMPRVGNNSAASVANQLKYPKMKAGGYVYEGVGNDRLFQAQCQHATGALDCEECDPAAIVERGDRLDWDPVVHDGTIGSSDVVVKDGQLRDKLRDDLKIYCVEMEGAGLMDTSPCLIIRGICNYADSHKNNR</sequence>
<dbReference type="GO" id="GO:0003824">
    <property type="term" value="F:catalytic activity"/>
    <property type="evidence" value="ECO:0007669"/>
    <property type="project" value="InterPro"/>
</dbReference>
<dbReference type="VEuPathDB" id="FungiDB:BO71DRAFT_431076"/>
<dbReference type="InterPro" id="IPR035994">
    <property type="entry name" value="Nucleoside_phosphorylase_sf"/>
</dbReference>
<evidence type="ECO:0000313" key="2">
    <source>
        <dbReference type="Proteomes" id="UP000247810"/>
    </source>
</evidence>
<keyword evidence="2" id="KW-1185">Reference proteome</keyword>
<dbReference type="PANTHER" id="PTHR46082">
    <property type="entry name" value="ATP/GTP-BINDING PROTEIN-RELATED"/>
    <property type="match status" value="1"/>
</dbReference>
<dbReference type="AlphaFoldDB" id="A0A319D795"/>
<dbReference type="OrthoDB" id="1577640at2759"/>
<dbReference type="SUPFAM" id="SSF53167">
    <property type="entry name" value="Purine and uridine phosphorylases"/>
    <property type="match status" value="1"/>
</dbReference>
<evidence type="ECO:0008006" key="3">
    <source>
        <dbReference type="Google" id="ProtNLM"/>
    </source>
</evidence>
<name>A0A319D795_9EURO</name>
<dbReference type="Gene3D" id="3.40.50.1580">
    <property type="entry name" value="Nucleoside phosphorylase domain"/>
    <property type="match status" value="2"/>
</dbReference>
<dbReference type="PANTHER" id="PTHR46082:SF11">
    <property type="entry name" value="AAA+ ATPASE DOMAIN-CONTAINING PROTEIN-RELATED"/>
    <property type="match status" value="1"/>
</dbReference>
<organism evidence="1 2">
    <name type="scientific">Aspergillus ellipticus CBS 707.79</name>
    <dbReference type="NCBI Taxonomy" id="1448320"/>
    <lineage>
        <taxon>Eukaryota</taxon>
        <taxon>Fungi</taxon>
        <taxon>Dikarya</taxon>
        <taxon>Ascomycota</taxon>
        <taxon>Pezizomycotina</taxon>
        <taxon>Eurotiomycetes</taxon>
        <taxon>Eurotiomycetidae</taxon>
        <taxon>Eurotiales</taxon>
        <taxon>Aspergillaceae</taxon>
        <taxon>Aspergillus</taxon>
        <taxon>Aspergillus subgen. Circumdati</taxon>
    </lineage>
</organism>
<dbReference type="GO" id="GO:0009116">
    <property type="term" value="P:nucleoside metabolic process"/>
    <property type="evidence" value="ECO:0007669"/>
    <property type="project" value="InterPro"/>
</dbReference>
<dbReference type="Proteomes" id="UP000247810">
    <property type="component" value="Unassembled WGS sequence"/>
</dbReference>
<dbReference type="EMBL" id="KZ825895">
    <property type="protein sequence ID" value="PYH93326.1"/>
    <property type="molecule type" value="Genomic_DNA"/>
</dbReference>
<dbReference type="STRING" id="1448320.A0A319D795"/>
<accession>A0A319D795</accession>
<protein>
    <recommendedName>
        <fullName evidence="3">Purine and uridine phosphorylase</fullName>
    </recommendedName>
</protein>